<keyword evidence="2" id="KW-0503">Monooxygenase</keyword>
<dbReference type="InterPro" id="IPR050493">
    <property type="entry name" value="FAD-dep_Monooxygenase_BioMet"/>
</dbReference>
<protein>
    <submittedName>
        <fullName evidence="4">2-polyprenyl-6-methoxyphenol hydroxylase</fullName>
    </submittedName>
</protein>
<dbReference type="SUPFAM" id="SSF51905">
    <property type="entry name" value="FAD/NAD(P)-binding domain"/>
    <property type="match status" value="1"/>
</dbReference>
<dbReference type="STRING" id="211114.SAMN04489726_2683"/>
<evidence type="ECO:0000313" key="5">
    <source>
        <dbReference type="Proteomes" id="UP000183376"/>
    </source>
</evidence>
<feature type="domain" description="FAD-binding" evidence="3">
    <location>
        <begin position="3"/>
        <end position="296"/>
    </location>
</feature>
<dbReference type="AlphaFoldDB" id="A0A1G9UXE1"/>
<evidence type="ECO:0000256" key="1">
    <source>
        <dbReference type="ARBA" id="ARBA00023002"/>
    </source>
</evidence>
<dbReference type="RefSeq" id="WP_030431788.1">
    <property type="nucleotide sequence ID" value="NZ_JOEF01000021.1"/>
</dbReference>
<dbReference type="InterPro" id="IPR036188">
    <property type="entry name" value="FAD/NAD-bd_sf"/>
</dbReference>
<dbReference type="eggNOG" id="COG0654">
    <property type="taxonomic scope" value="Bacteria"/>
</dbReference>
<gene>
    <name evidence="4" type="ORF">SAMN04489726_2683</name>
</gene>
<dbReference type="GO" id="GO:0004497">
    <property type="term" value="F:monooxygenase activity"/>
    <property type="evidence" value="ECO:0007669"/>
    <property type="project" value="UniProtKB-KW"/>
</dbReference>
<accession>A0A1G9UXE1</accession>
<dbReference type="OrthoDB" id="4568714at2"/>
<evidence type="ECO:0000313" key="4">
    <source>
        <dbReference type="EMBL" id="SDM64466.1"/>
    </source>
</evidence>
<dbReference type="Proteomes" id="UP000183376">
    <property type="component" value="Chromosome I"/>
</dbReference>
<dbReference type="PANTHER" id="PTHR13789:SF309">
    <property type="entry name" value="PUTATIVE (AFU_ORTHOLOGUE AFUA_6G14510)-RELATED"/>
    <property type="match status" value="1"/>
</dbReference>
<name>A0A1G9UXE1_ALLAB</name>
<sequence length="360" mass="38735">MRAVVVGGGIGGLASAVALTRNGWQVEVLERARAFGEVGAGLAVLPNALRALDALGLGEAIRERASSEMPAGIRAVSGRWLSRADHGELRRRYGQWAMVHRADLLEILRAAVPADALRPGVEVREVRRDGTVLHSGGTSTGDLVVGADGIRSVTRRSVWGEEPAPRYAGYSTWRAIAANVPVRESVETWGRGERFGYSPLPDGRTYFYAVVNAPEGDEGGADELRRRFAHWHDPIPALVNAVAGTALLRHDIYELPNLGSYVAGKVALVGDAAHAMTPNLGQGACQALEDAVVLAAADGLAEYDRLRRPRTQMVVRRSRRLGVIAHWTAPALVGARNTVMRMLPRSGFSRSMAPLLDWAP</sequence>
<dbReference type="PRINTS" id="PR00420">
    <property type="entry name" value="RNGMNOXGNASE"/>
</dbReference>
<dbReference type="EMBL" id="LT629701">
    <property type="protein sequence ID" value="SDM64466.1"/>
    <property type="molecule type" value="Genomic_DNA"/>
</dbReference>
<dbReference type="Gene3D" id="3.50.50.60">
    <property type="entry name" value="FAD/NAD(P)-binding domain"/>
    <property type="match status" value="1"/>
</dbReference>
<proteinExistence type="predicted"/>
<dbReference type="InterPro" id="IPR002938">
    <property type="entry name" value="FAD-bd"/>
</dbReference>
<keyword evidence="1" id="KW-0560">Oxidoreductase</keyword>
<dbReference type="PANTHER" id="PTHR13789">
    <property type="entry name" value="MONOOXYGENASE"/>
    <property type="match status" value="1"/>
</dbReference>
<evidence type="ECO:0000259" key="3">
    <source>
        <dbReference type="Pfam" id="PF01494"/>
    </source>
</evidence>
<dbReference type="Pfam" id="PF01494">
    <property type="entry name" value="FAD_binding_3"/>
    <property type="match status" value="1"/>
</dbReference>
<reference evidence="4 5" key="1">
    <citation type="submission" date="2016-10" db="EMBL/GenBank/DDBJ databases">
        <authorList>
            <person name="de Groot N.N."/>
        </authorList>
    </citation>
    <scope>NUCLEOTIDE SEQUENCE [LARGE SCALE GENOMIC DNA]</scope>
    <source>
        <strain evidence="4 5">DSM 44149</strain>
    </source>
</reference>
<organism evidence="4 5">
    <name type="scientific">Allokutzneria albata</name>
    <name type="common">Kibdelosporangium albatum</name>
    <dbReference type="NCBI Taxonomy" id="211114"/>
    <lineage>
        <taxon>Bacteria</taxon>
        <taxon>Bacillati</taxon>
        <taxon>Actinomycetota</taxon>
        <taxon>Actinomycetes</taxon>
        <taxon>Pseudonocardiales</taxon>
        <taxon>Pseudonocardiaceae</taxon>
        <taxon>Allokutzneria</taxon>
    </lineage>
</organism>
<dbReference type="GO" id="GO:0071949">
    <property type="term" value="F:FAD binding"/>
    <property type="evidence" value="ECO:0007669"/>
    <property type="project" value="InterPro"/>
</dbReference>
<keyword evidence="5" id="KW-1185">Reference proteome</keyword>
<evidence type="ECO:0000256" key="2">
    <source>
        <dbReference type="ARBA" id="ARBA00023033"/>
    </source>
</evidence>